<feature type="signal peptide" evidence="1">
    <location>
        <begin position="1"/>
        <end position="32"/>
    </location>
</feature>
<evidence type="ECO:0000313" key="2">
    <source>
        <dbReference type="EMBL" id="KAK0488606.1"/>
    </source>
</evidence>
<keyword evidence="3" id="KW-1185">Reference proteome</keyword>
<dbReference type="EMBL" id="JAUEPR010000002">
    <property type="protein sequence ID" value="KAK0488606.1"/>
    <property type="molecule type" value="Genomic_DNA"/>
</dbReference>
<comment type="caution">
    <text evidence="2">The sequence shown here is derived from an EMBL/GenBank/DDBJ whole genome shotgun (WGS) entry which is preliminary data.</text>
</comment>
<evidence type="ECO:0008006" key="4">
    <source>
        <dbReference type="Google" id="ProtNLM"/>
    </source>
</evidence>
<accession>A0AA39TH76</accession>
<protein>
    <recommendedName>
        <fullName evidence="4">Secreted protein</fullName>
    </recommendedName>
</protein>
<dbReference type="Proteomes" id="UP001175227">
    <property type="component" value="Unassembled WGS sequence"/>
</dbReference>
<organism evidence="2 3">
    <name type="scientific">Armillaria novae-zelandiae</name>
    <dbReference type="NCBI Taxonomy" id="153914"/>
    <lineage>
        <taxon>Eukaryota</taxon>
        <taxon>Fungi</taxon>
        <taxon>Dikarya</taxon>
        <taxon>Basidiomycota</taxon>
        <taxon>Agaricomycotina</taxon>
        <taxon>Agaricomycetes</taxon>
        <taxon>Agaricomycetidae</taxon>
        <taxon>Agaricales</taxon>
        <taxon>Marasmiineae</taxon>
        <taxon>Physalacriaceae</taxon>
        <taxon>Armillaria</taxon>
    </lineage>
</organism>
<dbReference type="AlphaFoldDB" id="A0AA39TH76"/>
<keyword evidence="1" id="KW-0732">Signal</keyword>
<reference evidence="2" key="1">
    <citation type="submission" date="2023-06" db="EMBL/GenBank/DDBJ databases">
        <authorList>
            <consortium name="Lawrence Berkeley National Laboratory"/>
            <person name="Ahrendt S."/>
            <person name="Sahu N."/>
            <person name="Indic B."/>
            <person name="Wong-Bajracharya J."/>
            <person name="Merenyi Z."/>
            <person name="Ke H.-M."/>
            <person name="Monk M."/>
            <person name="Kocsube S."/>
            <person name="Drula E."/>
            <person name="Lipzen A."/>
            <person name="Balint B."/>
            <person name="Henrissat B."/>
            <person name="Andreopoulos B."/>
            <person name="Martin F.M."/>
            <person name="Harder C.B."/>
            <person name="Rigling D."/>
            <person name="Ford K.L."/>
            <person name="Foster G.D."/>
            <person name="Pangilinan J."/>
            <person name="Papanicolaou A."/>
            <person name="Barry K."/>
            <person name="LaButti K."/>
            <person name="Viragh M."/>
            <person name="Koriabine M."/>
            <person name="Yan M."/>
            <person name="Riley R."/>
            <person name="Champramary S."/>
            <person name="Plett K.L."/>
            <person name="Tsai I.J."/>
            <person name="Slot J."/>
            <person name="Sipos G."/>
            <person name="Plett J."/>
            <person name="Nagy L.G."/>
            <person name="Grigoriev I.V."/>
        </authorList>
    </citation>
    <scope>NUCLEOTIDE SEQUENCE</scope>
    <source>
        <strain evidence="2">ICMP 16352</strain>
    </source>
</reference>
<proteinExistence type="predicted"/>
<feature type="chain" id="PRO_5041423821" description="Secreted protein" evidence="1">
    <location>
        <begin position="33"/>
        <end position="164"/>
    </location>
</feature>
<evidence type="ECO:0000313" key="3">
    <source>
        <dbReference type="Proteomes" id="UP001175227"/>
    </source>
</evidence>
<sequence>MTHTFLRVRKWSAVFHLISCFSSSLISDQVQAVGSVACALPKVILSRRRRVVGQKKKTRCPVSRRVLVICYTQELKSRHGLHTEKICVVAAYGTVHRSHGADEAGPFAHCAEKQGHQLHAVVPCALVEPTWRGGPGEFSINIRYKVEAADDVKLFSPRRVYKKP</sequence>
<name>A0AA39TH76_9AGAR</name>
<evidence type="ECO:0000256" key="1">
    <source>
        <dbReference type="SAM" id="SignalP"/>
    </source>
</evidence>
<gene>
    <name evidence="2" type="ORF">IW261DRAFT_359714</name>
</gene>